<organism evidence="1 2">
    <name type="scientific">Hypoxylon rubiginosum</name>
    <dbReference type="NCBI Taxonomy" id="110542"/>
    <lineage>
        <taxon>Eukaryota</taxon>
        <taxon>Fungi</taxon>
        <taxon>Dikarya</taxon>
        <taxon>Ascomycota</taxon>
        <taxon>Pezizomycotina</taxon>
        <taxon>Sordariomycetes</taxon>
        <taxon>Xylariomycetidae</taxon>
        <taxon>Xylariales</taxon>
        <taxon>Hypoxylaceae</taxon>
        <taxon>Hypoxylon</taxon>
    </lineage>
</organism>
<proteinExistence type="predicted"/>
<sequence>MQSAEKERELGKDCGHGLTKLSARDPNYPVDTIKGTGAAHRGRTDTSSTGNKGDCSIEQNNDSQEQHDLEDTYDLKGGRGLDGNRSPRDSLLRNGRRETDGTCQIKRGSPHQAASKGVEPLSRQASPGLPSRAQSRTQSCAQSCTQSPTNSCNPPHQDFDFSSSYNNNLIPLSRLRKRSKQQNHNKSENHSIISDIQKRTPIDFTIRSSSMVRIKYTTAATARPPATTYTPKRVEQPASKSSAPTATKAPLQRRALPSRASKRAAEEPDEEPPSKKPKIVLKAKPTLEPTAADAHDEDEREGNVKCRLRTILQREAMDCLQEALKAEPKEIRERIYENAQKQYIAAITAAMSDDSNPFKMKAYYKYQTQNKVVYKFNECKTLTHDSEQYRPLANRPERNLGGSRSGDRSWFSYIIICTLNSETLSLDEIEEKGTKLPGCFLNREEANAKLDEVTQYDKFEGGMAAVSRRHVYEDTPFKLLKVELTLNTGEERVLWVERCLVNLDRDLTKRERGLKKWSATRPKLQHYIVECEFMTRKTTESSLHELDLEEEEQEQDAPEGESSATPSSTPSSRDLNAAATTKGYSSSGDSDIELERLPLATFTDRELANEHAGNLFLRHSAVSRAIRGPLDDFWWVNNAVPVHRDAERAVAAKGNDDALYAADLYTFDMKARLGFDWMRVAVYAVDDVTGPLNI</sequence>
<reference evidence="1 2" key="1">
    <citation type="journal article" date="2022" name="New Phytol.">
        <title>Ecological generalism drives hyperdiversity of secondary metabolite gene clusters in xylarialean endophytes.</title>
        <authorList>
            <person name="Franco M.E.E."/>
            <person name="Wisecaver J.H."/>
            <person name="Arnold A.E."/>
            <person name="Ju Y.M."/>
            <person name="Slot J.C."/>
            <person name="Ahrendt S."/>
            <person name="Moore L.P."/>
            <person name="Eastman K.E."/>
            <person name="Scott K."/>
            <person name="Konkel Z."/>
            <person name="Mondo S.J."/>
            <person name="Kuo A."/>
            <person name="Hayes R.D."/>
            <person name="Haridas S."/>
            <person name="Andreopoulos B."/>
            <person name="Riley R."/>
            <person name="LaButti K."/>
            <person name="Pangilinan J."/>
            <person name="Lipzen A."/>
            <person name="Amirebrahimi M."/>
            <person name="Yan J."/>
            <person name="Adam C."/>
            <person name="Keymanesh K."/>
            <person name="Ng V."/>
            <person name="Louie K."/>
            <person name="Northen T."/>
            <person name="Drula E."/>
            <person name="Henrissat B."/>
            <person name="Hsieh H.M."/>
            <person name="Youens-Clark K."/>
            <person name="Lutzoni F."/>
            <person name="Miadlikowska J."/>
            <person name="Eastwood D.C."/>
            <person name="Hamelin R.C."/>
            <person name="Grigoriev I.V."/>
            <person name="U'Ren J.M."/>
        </authorList>
    </citation>
    <scope>NUCLEOTIDE SEQUENCE [LARGE SCALE GENOMIC DNA]</scope>
    <source>
        <strain evidence="1 2">CBS 119005</strain>
    </source>
</reference>
<evidence type="ECO:0000313" key="2">
    <source>
        <dbReference type="Proteomes" id="UP001497700"/>
    </source>
</evidence>
<gene>
    <name evidence="1" type="ORF">F4820DRAFT_466506</name>
</gene>
<evidence type="ECO:0000313" key="1">
    <source>
        <dbReference type="EMBL" id="KAI4870846.1"/>
    </source>
</evidence>
<comment type="caution">
    <text evidence="1">The sequence shown here is derived from an EMBL/GenBank/DDBJ whole genome shotgun (WGS) entry which is preliminary data.</text>
</comment>
<name>A0ACB9ZGR8_9PEZI</name>
<dbReference type="Proteomes" id="UP001497700">
    <property type="component" value="Unassembled WGS sequence"/>
</dbReference>
<protein>
    <submittedName>
        <fullName evidence="1">Uncharacterized protein</fullName>
    </submittedName>
</protein>
<keyword evidence="2" id="KW-1185">Reference proteome</keyword>
<accession>A0ACB9ZGR8</accession>
<dbReference type="EMBL" id="MU393422">
    <property type="protein sequence ID" value="KAI4870846.1"/>
    <property type="molecule type" value="Genomic_DNA"/>
</dbReference>